<evidence type="ECO:0000256" key="5">
    <source>
        <dbReference type="ARBA" id="ARBA00022448"/>
    </source>
</evidence>
<dbReference type="CDD" id="cd16325">
    <property type="entry name" value="LolA"/>
    <property type="match status" value="1"/>
</dbReference>
<dbReference type="InterPro" id="IPR018323">
    <property type="entry name" value="OM_lipoprot_carrier_LolA_Pbac"/>
</dbReference>
<dbReference type="EMBL" id="CAFB01000098">
    <property type="protein sequence ID" value="CCD30299.1"/>
    <property type="molecule type" value="Genomic_DNA"/>
</dbReference>
<dbReference type="PANTHER" id="PTHR35869:SF1">
    <property type="entry name" value="OUTER-MEMBRANE LIPOPROTEIN CARRIER PROTEIN"/>
    <property type="match status" value="1"/>
</dbReference>
<accession>G2JBZ3</accession>
<dbReference type="STRING" id="1070319.CAGGBEG34_760003"/>
<dbReference type="GO" id="GO:0042953">
    <property type="term" value="P:lipoprotein transport"/>
    <property type="evidence" value="ECO:0007669"/>
    <property type="project" value="InterPro"/>
</dbReference>
<keyword evidence="8 10" id="KW-0653">Protein transport</keyword>
<dbReference type="GO" id="GO:0044874">
    <property type="term" value="P:lipoprotein localization to outer membrane"/>
    <property type="evidence" value="ECO:0007669"/>
    <property type="project" value="UniProtKB-UniRule"/>
</dbReference>
<evidence type="ECO:0000256" key="2">
    <source>
        <dbReference type="ARBA" id="ARBA00007615"/>
    </source>
</evidence>
<comment type="subunit">
    <text evidence="3 10">Monomer.</text>
</comment>
<evidence type="ECO:0000256" key="4">
    <source>
        <dbReference type="ARBA" id="ARBA00014035"/>
    </source>
</evidence>
<evidence type="ECO:0000256" key="3">
    <source>
        <dbReference type="ARBA" id="ARBA00011245"/>
    </source>
</evidence>
<dbReference type="InterPro" id="IPR029046">
    <property type="entry name" value="LolA/LolB/LppX"/>
</dbReference>
<keyword evidence="9 10" id="KW-0143">Chaperone</keyword>
<sequence length="221" mass="24941" precursor="true">MPLRARQNALALGLAVALYPASCARADSIEQLRAFVAQVHAARGRFVQTLIEAPSRGESARPAAPLPARRSSGTFLFSRPGRFIWRYEQPYQQILQSDGKTFYIYDKDLNQVMLHPLDQAFSASPLAVLFGRNNLEHDFALRPQAARDGLEWLKMTPKKTDESPYRRILLGFRNGQPESMELHDAFGNLTVLTLSALEKNSPLPERMFKFDMPPGVDIIRE</sequence>
<reference evidence="11 12" key="1">
    <citation type="submission" date="2011-08" db="EMBL/GenBank/DDBJ databases">
        <title>The genome of the obligate endobacterium of an arbuscular mycorrhizal fungus reveals an interphylum network of nutritional interactions.</title>
        <authorList>
            <person name="Ghignone S."/>
            <person name="Salvioli A."/>
            <person name="Anca I."/>
            <person name="Lumini E."/>
            <person name="Ortu G."/>
            <person name="Petiti L."/>
            <person name="Cruveiller S."/>
            <person name="Bianciotto V."/>
            <person name="Piffanelli P."/>
            <person name="Lanfranco L."/>
            <person name="Bonfante P."/>
        </authorList>
    </citation>
    <scope>NUCLEOTIDE SEQUENCE [LARGE SCALE GENOMIC DNA]</scope>
    <source>
        <strain evidence="11 12">BEG34</strain>
    </source>
</reference>
<keyword evidence="11" id="KW-0449">Lipoprotein</keyword>
<evidence type="ECO:0000313" key="12">
    <source>
        <dbReference type="Proteomes" id="UP000054051"/>
    </source>
</evidence>
<dbReference type="GO" id="GO:0042597">
    <property type="term" value="C:periplasmic space"/>
    <property type="evidence" value="ECO:0007669"/>
    <property type="project" value="UniProtKB-SubCell"/>
</dbReference>
<evidence type="ECO:0000313" key="11">
    <source>
        <dbReference type="EMBL" id="CCD30299.1"/>
    </source>
</evidence>
<evidence type="ECO:0000256" key="9">
    <source>
        <dbReference type="ARBA" id="ARBA00023186"/>
    </source>
</evidence>
<keyword evidence="7 10" id="KW-0574">Periplasm</keyword>
<evidence type="ECO:0000256" key="6">
    <source>
        <dbReference type="ARBA" id="ARBA00022729"/>
    </source>
</evidence>
<comment type="caution">
    <text evidence="11">The sequence shown here is derived from an EMBL/GenBank/DDBJ whole genome shotgun (WGS) entry which is preliminary data.</text>
</comment>
<dbReference type="eggNOG" id="COG2834">
    <property type="taxonomic scope" value="Bacteria"/>
</dbReference>
<protein>
    <recommendedName>
        <fullName evidence="4 10">Outer-membrane lipoprotein carrier protein</fullName>
    </recommendedName>
</protein>
<comment type="similarity">
    <text evidence="2 10">Belongs to the LolA family.</text>
</comment>
<dbReference type="SUPFAM" id="SSF89392">
    <property type="entry name" value="Prokaryotic lipoproteins and lipoprotein localization factors"/>
    <property type="match status" value="1"/>
</dbReference>
<evidence type="ECO:0000256" key="1">
    <source>
        <dbReference type="ARBA" id="ARBA00004418"/>
    </source>
</evidence>
<gene>
    <name evidence="10 11" type="primary">lolA</name>
    <name evidence="11" type="ORF">CAGGBEG34_760003</name>
</gene>
<dbReference type="Gene3D" id="2.50.20.10">
    <property type="entry name" value="Lipoprotein localisation LolA/LolB/LppX"/>
    <property type="match status" value="1"/>
</dbReference>
<feature type="signal peptide" evidence="10">
    <location>
        <begin position="1"/>
        <end position="26"/>
    </location>
</feature>
<comment type="function">
    <text evidence="10">Participates in the translocation of lipoproteins from the inner membrane to the outer membrane. Only forms a complex with a lipoprotein if the residue after the N-terminal Cys is not an aspartate (The Asp acts as a targeting signal to indicate that the lipoprotein should stay in the inner membrane).</text>
</comment>
<comment type="subcellular location">
    <subcellularLocation>
        <location evidence="1 10">Periplasm</location>
    </subcellularLocation>
</comment>
<evidence type="ECO:0000256" key="7">
    <source>
        <dbReference type="ARBA" id="ARBA00022764"/>
    </source>
</evidence>
<dbReference type="InterPro" id="IPR004564">
    <property type="entry name" value="OM_lipoprot_carrier_LolA-like"/>
</dbReference>
<dbReference type="HAMAP" id="MF_00240">
    <property type="entry name" value="LolA"/>
    <property type="match status" value="1"/>
</dbReference>
<organism evidence="11 12">
    <name type="scientific">Candidatus Glomeribacter gigasporarum BEG34</name>
    <dbReference type="NCBI Taxonomy" id="1070319"/>
    <lineage>
        <taxon>Bacteria</taxon>
        <taxon>Pseudomonadati</taxon>
        <taxon>Pseudomonadota</taxon>
        <taxon>Betaproteobacteria</taxon>
        <taxon>Burkholderiales</taxon>
        <taxon>Burkholderiaceae</taxon>
        <taxon>Candidatus Glomeribacter</taxon>
    </lineage>
</organism>
<evidence type="ECO:0000256" key="10">
    <source>
        <dbReference type="HAMAP-Rule" id="MF_00240"/>
    </source>
</evidence>
<dbReference type="PANTHER" id="PTHR35869">
    <property type="entry name" value="OUTER-MEMBRANE LIPOPROTEIN CARRIER PROTEIN"/>
    <property type="match status" value="1"/>
</dbReference>
<keyword evidence="6 10" id="KW-0732">Signal</keyword>
<keyword evidence="5 10" id="KW-0813">Transport</keyword>
<keyword evidence="12" id="KW-1185">Reference proteome</keyword>
<evidence type="ECO:0000256" key="8">
    <source>
        <dbReference type="ARBA" id="ARBA00022927"/>
    </source>
</evidence>
<dbReference type="AlphaFoldDB" id="G2JBZ3"/>
<dbReference type="Proteomes" id="UP000054051">
    <property type="component" value="Unassembled WGS sequence"/>
</dbReference>
<dbReference type="Pfam" id="PF03548">
    <property type="entry name" value="LolA"/>
    <property type="match status" value="1"/>
</dbReference>
<proteinExistence type="inferred from homology"/>
<name>G2JBZ3_9BURK</name>
<dbReference type="NCBIfam" id="NF000661">
    <property type="entry name" value="PRK00031.1-3"/>
    <property type="match status" value="1"/>
</dbReference>
<feature type="chain" id="PRO_5009012703" description="Outer-membrane lipoprotein carrier protein" evidence="10">
    <location>
        <begin position="27"/>
        <end position="221"/>
    </location>
</feature>